<evidence type="ECO:0000256" key="1">
    <source>
        <dbReference type="SAM" id="MobiDB-lite"/>
    </source>
</evidence>
<evidence type="ECO:0000313" key="6">
    <source>
        <dbReference type="EMBL" id="TKA46293.1"/>
    </source>
</evidence>
<dbReference type="EMBL" id="JASUXU010000009">
    <property type="protein sequence ID" value="KAK0324559.1"/>
    <property type="molecule type" value="Genomic_DNA"/>
</dbReference>
<dbReference type="InterPro" id="IPR022234">
    <property type="entry name" value="DUF3759"/>
</dbReference>
<dbReference type="EMBL" id="NAJP01000046">
    <property type="protein sequence ID" value="TKA38244.1"/>
    <property type="molecule type" value="Genomic_DNA"/>
</dbReference>
<evidence type="ECO:0000313" key="5">
    <source>
        <dbReference type="EMBL" id="TKA38244.1"/>
    </source>
</evidence>
<evidence type="ECO:0000313" key="8">
    <source>
        <dbReference type="Proteomes" id="UP001175353"/>
    </source>
</evidence>
<dbReference type="Proteomes" id="UP000310066">
    <property type="component" value="Unassembled WGS sequence"/>
</dbReference>
<reference evidence="2" key="2">
    <citation type="submission" date="2021-12" db="EMBL/GenBank/DDBJ databases">
        <title>Black yeast isolated from Biological Soil Crust.</title>
        <authorList>
            <person name="Kurbessoian T."/>
        </authorList>
    </citation>
    <scope>NUCLEOTIDE SEQUENCE</scope>
    <source>
        <strain evidence="2">CCFEE 5208</strain>
    </source>
</reference>
<dbReference type="EMBL" id="JAUJLE010000082">
    <property type="protein sequence ID" value="KAK0987664.1"/>
    <property type="molecule type" value="Genomic_DNA"/>
</dbReference>
<proteinExistence type="predicted"/>
<reference evidence="3" key="3">
    <citation type="submission" date="2023-06" db="EMBL/GenBank/DDBJ databases">
        <title>Black Yeasts Isolated from many extreme environments.</title>
        <authorList>
            <person name="Coleine C."/>
            <person name="Stajich J.E."/>
            <person name="Selbmann L."/>
        </authorList>
    </citation>
    <scope>NUCLEOTIDE SEQUENCE</scope>
    <source>
        <strain evidence="3">CCFEE 5200</strain>
    </source>
</reference>
<evidence type="ECO:0000313" key="2">
    <source>
        <dbReference type="EMBL" id="KAK0324559.1"/>
    </source>
</evidence>
<feature type="compositionally biased region" description="Polar residues" evidence="1">
    <location>
        <begin position="117"/>
        <end position="127"/>
    </location>
</feature>
<protein>
    <recommendedName>
        <fullName evidence="9">CipC-like antibiotic response protein</fullName>
    </recommendedName>
</protein>
<feature type="compositionally biased region" description="Low complexity" evidence="1">
    <location>
        <begin position="7"/>
        <end position="19"/>
    </location>
</feature>
<name>A0A4U0VBZ7_9PEZI</name>
<dbReference type="OrthoDB" id="9895617at2759"/>
<dbReference type="PANTHER" id="PTHR37450">
    <property type="entry name" value="CIPC PROTEIN"/>
    <property type="match status" value="1"/>
</dbReference>
<dbReference type="STRING" id="329885.A0A4U0VBZ7"/>
<accession>A0A4U0VBZ7</accession>
<dbReference type="AlphaFoldDB" id="A0A4U0VBZ7"/>
<feature type="compositionally biased region" description="Low complexity" evidence="1">
    <location>
        <begin position="103"/>
        <end position="116"/>
    </location>
</feature>
<evidence type="ECO:0000313" key="3">
    <source>
        <dbReference type="EMBL" id="KAK0987664.1"/>
    </source>
</evidence>
<keyword evidence="8" id="KW-1185">Reference proteome</keyword>
<comment type="caution">
    <text evidence="6">The sequence shown here is derived from an EMBL/GenBank/DDBJ whole genome shotgun (WGS) entry which is preliminary data.</text>
</comment>
<feature type="region of interest" description="Disordered" evidence="1">
    <location>
        <begin position="1"/>
        <end position="30"/>
    </location>
</feature>
<dbReference type="EMBL" id="NAJP01000009">
    <property type="protein sequence ID" value="TKA46293.1"/>
    <property type="molecule type" value="Genomic_DNA"/>
</dbReference>
<organism evidence="6 7">
    <name type="scientific">Friedmanniomyces endolithicus</name>
    <dbReference type="NCBI Taxonomy" id="329885"/>
    <lineage>
        <taxon>Eukaryota</taxon>
        <taxon>Fungi</taxon>
        <taxon>Dikarya</taxon>
        <taxon>Ascomycota</taxon>
        <taxon>Pezizomycotina</taxon>
        <taxon>Dothideomycetes</taxon>
        <taxon>Dothideomycetidae</taxon>
        <taxon>Mycosphaerellales</taxon>
        <taxon>Teratosphaeriaceae</taxon>
        <taxon>Friedmanniomyces</taxon>
    </lineage>
</organism>
<evidence type="ECO:0000313" key="4">
    <source>
        <dbReference type="EMBL" id="KAK0990874.1"/>
    </source>
</evidence>
<gene>
    <name evidence="6" type="ORF">B0A54_03100</name>
    <name evidence="5" type="ORF">B0A54_09184</name>
    <name evidence="2" type="ORF">LTR82_004264</name>
    <name evidence="4" type="ORF">LTR91_008816</name>
    <name evidence="3" type="ORF">LTR91_009786</name>
</gene>
<evidence type="ECO:0000313" key="7">
    <source>
        <dbReference type="Proteomes" id="UP000310066"/>
    </source>
</evidence>
<dbReference type="Proteomes" id="UP001168146">
    <property type="component" value="Unassembled WGS sequence"/>
</dbReference>
<dbReference type="Proteomes" id="UP001175353">
    <property type="component" value="Unassembled WGS sequence"/>
</dbReference>
<dbReference type="EMBL" id="JAUJLE010000069">
    <property type="protein sequence ID" value="KAK0990874.1"/>
    <property type="molecule type" value="Genomic_DNA"/>
</dbReference>
<reference evidence="6 7" key="1">
    <citation type="submission" date="2017-03" db="EMBL/GenBank/DDBJ databases">
        <title>Genomes of endolithic fungi from Antarctica.</title>
        <authorList>
            <person name="Coleine C."/>
            <person name="Masonjones S."/>
            <person name="Stajich J.E."/>
        </authorList>
    </citation>
    <scope>NUCLEOTIDE SEQUENCE [LARGE SCALE GENOMIC DNA]</scope>
    <source>
        <strain evidence="6 7">CCFEE 5311</strain>
    </source>
</reference>
<sequence>MFGFGEGQQQYDQVYNQDQGDQDQDQNQGKFSHELIAGGASFAAMKVFEDRQRAEGKTVDHQFAKEMLAGIAGGEVDKLCETKGADYIDRERAKRQASENTSQMYDQHYGQQDQYDPNQQGPPQQLRDTFGGGNNW</sequence>
<feature type="region of interest" description="Disordered" evidence="1">
    <location>
        <begin position="89"/>
        <end position="136"/>
    </location>
</feature>
<evidence type="ECO:0008006" key="9">
    <source>
        <dbReference type="Google" id="ProtNLM"/>
    </source>
</evidence>
<dbReference type="PANTHER" id="PTHR37450:SF1">
    <property type="entry name" value="CIPC PROTEIN"/>
    <property type="match status" value="1"/>
</dbReference>
<dbReference type="Pfam" id="PF12585">
    <property type="entry name" value="DUF3759"/>
    <property type="match status" value="1"/>
</dbReference>